<dbReference type="EMBL" id="LT615261">
    <property type="protein sequence ID" value="SCO71608.1"/>
    <property type="molecule type" value="Genomic_DNA"/>
</dbReference>
<dbReference type="Proteomes" id="UP000305196">
    <property type="component" value="Chromosome 6"/>
</dbReference>
<dbReference type="Proteomes" id="UP000196402">
    <property type="component" value="Chromosome 6"/>
</dbReference>
<evidence type="ECO:0000256" key="1">
    <source>
        <dbReference type="SAM" id="MobiDB-lite"/>
    </source>
</evidence>
<feature type="region of interest" description="Disordered" evidence="1">
    <location>
        <begin position="1"/>
        <end position="21"/>
    </location>
</feature>
<protein>
    <submittedName>
        <fullName evidence="2">(malaria parasite P. vivax) hypothetical protein</fullName>
    </submittedName>
</protein>
<accession>A0A1G4GUE6</accession>
<dbReference type="EMBL" id="CAJZCX010000012">
    <property type="protein sequence ID" value="CAG9481451.1"/>
    <property type="molecule type" value="Genomic_DNA"/>
</dbReference>
<reference evidence="5 6" key="1">
    <citation type="submission" date="2016-07" db="EMBL/GenBank/DDBJ databases">
        <authorList>
            <consortium name="Pathogen Informatics"/>
        </authorList>
    </citation>
    <scope>NUCLEOTIDE SEQUENCE [LARGE SCALE GENOMIC DNA]</scope>
    <source>
        <strain evidence="2">PvW1</strain>
    </source>
</reference>
<evidence type="ECO:0000313" key="4">
    <source>
        <dbReference type="EMBL" id="SCO71608.1"/>
    </source>
</evidence>
<evidence type="ECO:0000313" key="2">
    <source>
        <dbReference type="EMBL" id="CAG9481451.1"/>
    </source>
</evidence>
<dbReference type="AlphaFoldDB" id="A0A1G4GUE6"/>
<evidence type="ECO:0000313" key="5">
    <source>
        <dbReference type="Proteomes" id="UP000196402"/>
    </source>
</evidence>
<dbReference type="VEuPathDB" id="PlasmoDB:PVPAM_060019900"/>
<proteinExistence type="predicted"/>
<evidence type="ECO:0000313" key="3">
    <source>
        <dbReference type="EMBL" id="SCO66177.1"/>
    </source>
</evidence>
<dbReference type="Proteomes" id="UP000779233">
    <property type="component" value="Unassembled WGS sequence"/>
</dbReference>
<gene>
    <name evidence="4" type="ORF">PVC01_060014500</name>
    <name evidence="3" type="ORF">PVT01_060015300</name>
    <name evidence="2" type="ORF">PVW1_060015300</name>
</gene>
<organism evidence="3 5">
    <name type="scientific">Plasmodium vivax</name>
    <name type="common">malaria parasite P. vivax</name>
    <dbReference type="NCBI Taxonomy" id="5855"/>
    <lineage>
        <taxon>Eukaryota</taxon>
        <taxon>Sar</taxon>
        <taxon>Alveolata</taxon>
        <taxon>Apicomplexa</taxon>
        <taxon>Aconoidasida</taxon>
        <taxon>Haemosporida</taxon>
        <taxon>Plasmodiidae</taxon>
        <taxon>Plasmodium</taxon>
        <taxon>Plasmodium (Plasmodium)</taxon>
    </lineage>
</organism>
<dbReference type="VEuPathDB" id="PlasmoDB:PVW1_060015300"/>
<sequence>MDSSCGGAQHLQIFPPGDANQVNPNMHAHLLEESLKGGKGVVTSKRDEQNQGAAISKWGVDYGGRSGDVITGCLKGEGPHP</sequence>
<name>A0A1G4GUE6_PLAVI</name>
<dbReference type="EMBL" id="LT615244">
    <property type="protein sequence ID" value="SCO66177.1"/>
    <property type="molecule type" value="Genomic_DNA"/>
</dbReference>
<evidence type="ECO:0000313" key="6">
    <source>
        <dbReference type="Proteomes" id="UP000305196"/>
    </source>
</evidence>